<accession>L0A2B4</accession>
<keyword evidence="2" id="KW-1185">Reference proteome</keyword>
<dbReference type="HOGENOM" id="CLU_1303240_0_0_0"/>
<dbReference type="KEGG" id="dpd:Deipe_1584"/>
<proteinExistence type="predicted"/>
<dbReference type="STRING" id="937777.Deipe_1584"/>
<protein>
    <submittedName>
        <fullName evidence="1">Uncharacterized protein</fullName>
    </submittedName>
</protein>
<reference evidence="2" key="1">
    <citation type="submission" date="2012-03" db="EMBL/GenBank/DDBJ databases">
        <title>Complete sequence of chromosome of Deinococcus peraridilitoris DSM 19664.</title>
        <authorList>
            <person name="Lucas S."/>
            <person name="Copeland A."/>
            <person name="Lapidus A."/>
            <person name="Glavina del Rio T."/>
            <person name="Dalin E."/>
            <person name="Tice H."/>
            <person name="Bruce D."/>
            <person name="Goodwin L."/>
            <person name="Pitluck S."/>
            <person name="Peters L."/>
            <person name="Mikhailova N."/>
            <person name="Lu M."/>
            <person name="Kyrpides N."/>
            <person name="Mavromatis K."/>
            <person name="Ivanova N."/>
            <person name="Brettin T."/>
            <person name="Detter J.C."/>
            <person name="Han C."/>
            <person name="Larimer F."/>
            <person name="Land M."/>
            <person name="Hauser L."/>
            <person name="Markowitz V."/>
            <person name="Cheng J.-F."/>
            <person name="Hugenholtz P."/>
            <person name="Woyke T."/>
            <person name="Wu D."/>
            <person name="Pukall R."/>
            <person name="Steenblock K."/>
            <person name="Brambilla E."/>
            <person name="Klenk H.-P."/>
            <person name="Eisen J.A."/>
        </authorList>
    </citation>
    <scope>NUCLEOTIDE SEQUENCE [LARGE SCALE GENOMIC DNA]</scope>
    <source>
        <strain evidence="2">DSM 19664 / LMG 22246 / CIP 109416 / KR-200</strain>
    </source>
</reference>
<dbReference type="RefSeq" id="WP_015235433.1">
    <property type="nucleotide sequence ID" value="NC_019793.1"/>
</dbReference>
<gene>
    <name evidence="1" type="ordered locus">Deipe_1584</name>
</gene>
<dbReference type="PATRIC" id="fig|937777.3.peg.1586"/>
<evidence type="ECO:0000313" key="1">
    <source>
        <dbReference type="EMBL" id="AFZ67125.1"/>
    </source>
</evidence>
<dbReference type="Proteomes" id="UP000010467">
    <property type="component" value="Chromosome"/>
</dbReference>
<evidence type="ECO:0000313" key="2">
    <source>
        <dbReference type="Proteomes" id="UP000010467"/>
    </source>
</evidence>
<dbReference type="EMBL" id="CP003382">
    <property type="protein sequence ID" value="AFZ67125.1"/>
    <property type="molecule type" value="Genomic_DNA"/>
</dbReference>
<dbReference type="AlphaFoldDB" id="L0A2B4"/>
<organism evidence="1 2">
    <name type="scientific">Deinococcus peraridilitoris (strain DSM 19664 / LMG 22246 / CIP 109416 / KR-200)</name>
    <dbReference type="NCBI Taxonomy" id="937777"/>
    <lineage>
        <taxon>Bacteria</taxon>
        <taxon>Thermotogati</taxon>
        <taxon>Deinococcota</taxon>
        <taxon>Deinococci</taxon>
        <taxon>Deinococcales</taxon>
        <taxon>Deinococcaceae</taxon>
        <taxon>Deinococcus</taxon>
    </lineage>
</organism>
<name>L0A2B4_DEIPD</name>
<sequence length="211" mass="24820">MPKKAKDKIPRTELERIRLALGDDFTQQRIAERISEIIGEEITQPVVSAWERMTVKDWRKVDRDRLRVYAQVLGITTRRFEELIGFKPGELFIDNLVAPEYIEEQLRRVHEHRRVQHIELDRPVYGEFPIREYPAPYKVTLTVDLTHDKHVRSDPSWILMEHGGMLYIFTSTHIPREALRDFRYVGVVVRVDFSVGPAAPAEPRTREGHEQ</sequence>